<dbReference type="OrthoDB" id="5846619at2759"/>
<dbReference type="PANTHER" id="PTHR16502:SF0">
    <property type="entry name" value="KERATINOCYTE-ASSOCIATED TRANSMEMBRANE PROTEIN 2"/>
    <property type="match status" value="1"/>
</dbReference>
<feature type="chain" id="PRO_5035823691" evidence="3">
    <location>
        <begin position="20"/>
        <end position="473"/>
    </location>
</feature>
<protein>
    <submittedName>
        <fullName evidence="4">Uncharacterized protein</fullName>
    </submittedName>
</protein>
<feature type="region of interest" description="Disordered" evidence="1">
    <location>
        <begin position="299"/>
        <end position="382"/>
    </location>
</feature>
<dbReference type="AlphaFoldDB" id="A0A8S0ZR73"/>
<feature type="signal peptide" evidence="3">
    <location>
        <begin position="1"/>
        <end position="19"/>
    </location>
</feature>
<name>A0A8S0ZR73_ARCPL</name>
<sequence>MFQYLLAFLLINSCYRSFGIPTQRNTSISLSLVNLATQCENKFLSNVINNKTKACNVLAPPYLVKQIRCLIFYDISKQLCEAVATSKIALTKDVVDKLSTERDITTVCTLAQDWVFTNLTEYDTYKNTSEYYFKKPVTCGEICSVEGTIDAVNEYCKYYEWGLELLKSQVLTTSENANNIIGDAPNKPEPDSNVKSEKVTLNSQSVVAEIVKTKTVDGQIKQTESAVLNPTPVKSGESDIEVSKPTTLTTSGKQTLHQENAPTIVKNMEADGHALEHPILLEVNTNEQANKSIATNEMKQTGEENDPALLPESGKDAPSLDSKGVDQAEGKGPSDDDYPDSEGNDGGDDDGEDQGIEIKSEKKPEPFVNNKLTVSHESDVSQKEFYPNTVSDTYSDDGDNFFPFFLSAVILVVLLYVLYHNKSKVSKVFFGLILEGRQGGRRRNSRGHAYRRLDTLEQAMSTNTAAPPSKIIY</sequence>
<keyword evidence="3" id="KW-0732">Signal</keyword>
<accession>A0A8S0ZR73</accession>
<dbReference type="Proteomes" id="UP000494106">
    <property type="component" value="Unassembled WGS sequence"/>
</dbReference>
<evidence type="ECO:0000256" key="3">
    <source>
        <dbReference type="SAM" id="SignalP"/>
    </source>
</evidence>
<proteinExistence type="predicted"/>
<keyword evidence="5" id="KW-1185">Reference proteome</keyword>
<dbReference type="PANTHER" id="PTHR16502">
    <property type="entry name" value="KERATINOCYTE-ASSOCIATED TRANSMEMBRANE PROTEIN 2"/>
    <property type="match status" value="1"/>
</dbReference>
<feature type="compositionally biased region" description="Acidic residues" evidence="1">
    <location>
        <begin position="335"/>
        <end position="355"/>
    </location>
</feature>
<organism evidence="4 5">
    <name type="scientific">Arctia plantaginis</name>
    <name type="common">Wood tiger moth</name>
    <name type="synonym">Phalaena plantaginis</name>
    <dbReference type="NCBI Taxonomy" id="874455"/>
    <lineage>
        <taxon>Eukaryota</taxon>
        <taxon>Metazoa</taxon>
        <taxon>Ecdysozoa</taxon>
        <taxon>Arthropoda</taxon>
        <taxon>Hexapoda</taxon>
        <taxon>Insecta</taxon>
        <taxon>Pterygota</taxon>
        <taxon>Neoptera</taxon>
        <taxon>Endopterygota</taxon>
        <taxon>Lepidoptera</taxon>
        <taxon>Glossata</taxon>
        <taxon>Ditrysia</taxon>
        <taxon>Noctuoidea</taxon>
        <taxon>Erebidae</taxon>
        <taxon>Arctiinae</taxon>
        <taxon>Arctia</taxon>
    </lineage>
</organism>
<evidence type="ECO:0000256" key="1">
    <source>
        <dbReference type="SAM" id="MobiDB-lite"/>
    </source>
</evidence>
<evidence type="ECO:0000313" key="4">
    <source>
        <dbReference type="EMBL" id="CAB3235734.1"/>
    </source>
</evidence>
<dbReference type="EMBL" id="CADEBC010000485">
    <property type="protein sequence ID" value="CAB3235734.1"/>
    <property type="molecule type" value="Genomic_DNA"/>
</dbReference>
<evidence type="ECO:0000313" key="5">
    <source>
        <dbReference type="Proteomes" id="UP000494106"/>
    </source>
</evidence>
<evidence type="ECO:0000256" key="2">
    <source>
        <dbReference type="SAM" id="Phobius"/>
    </source>
</evidence>
<gene>
    <name evidence="4" type="ORF">APLA_LOCUS6277</name>
</gene>
<feature type="compositionally biased region" description="Polar residues" evidence="1">
    <location>
        <begin position="244"/>
        <end position="255"/>
    </location>
</feature>
<feature type="compositionally biased region" description="Basic and acidic residues" evidence="1">
    <location>
        <begin position="323"/>
        <end position="334"/>
    </location>
</feature>
<comment type="caution">
    <text evidence="4">The sequence shown here is derived from an EMBL/GenBank/DDBJ whole genome shotgun (WGS) entry which is preliminary data.</text>
</comment>
<feature type="region of interest" description="Disordered" evidence="1">
    <location>
        <begin position="179"/>
        <end position="198"/>
    </location>
</feature>
<keyword evidence="2" id="KW-0472">Membrane</keyword>
<keyword evidence="2" id="KW-0812">Transmembrane</keyword>
<feature type="region of interest" description="Disordered" evidence="1">
    <location>
        <begin position="229"/>
        <end position="255"/>
    </location>
</feature>
<feature type="compositionally biased region" description="Basic and acidic residues" evidence="1">
    <location>
        <begin position="186"/>
        <end position="198"/>
    </location>
</feature>
<feature type="compositionally biased region" description="Basic and acidic residues" evidence="1">
    <location>
        <begin position="356"/>
        <end position="365"/>
    </location>
</feature>
<feature type="transmembrane region" description="Helical" evidence="2">
    <location>
        <begin position="401"/>
        <end position="419"/>
    </location>
</feature>
<keyword evidence="2" id="KW-1133">Transmembrane helix</keyword>
<dbReference type="InterPro" id="IPR037645">
    <property type="entry name" value="KCT2"/>
</dbReference>
<reference evidence="4 5" key="1">
    <citation type="submission" date="2020-04" db="EMBL/GenBank/DDBJ databases">
        <authorList>
            <person name="Wallbank WR R."/>
            <person name="Pardo Diaz C."/>
            <person name="Kozak K."/>
            <person name="Martin S."/>
            <person name="Jiggins C."/>
            <person name="Moest M."/>
            <person name="Warren A I."/>
            <person name="Byers J.R.P. K."/>
            <person name="Montejo-Kovacevich G."/>
            <person name="Yen C E."/>
        </authorList>
    </citation>
    <scope>NUCLEOTIDE SEQUENCE [LARGE SCALE GENOMIC DNA]</scope>
</reference>